<dbReference type="SUPFAM" id="SSF52402">
    <property type="entry name" value="Adenine nucleotide alpha hydrolases-like"/>
    <property type="match status" value="1"/>
</dbReference>
<dbReference type="Pfam" id="PF02540">
    <property type="entry name" value="NAD_synthase"/>
    <property type="match status" value="1"/>
</dbReference>
<evidence type="ECO:0000256" key="7">
    <source>
        <dbReference type="ARBA" id="ARBA00023027"/>
    </source>
</evidence>
<proteinExistence type="inferred from homology"/>
<dbReference type="Proteomes" id="UP001319861">
    <property type="component" value="Chromosome"/>
</dbReference>
<dbReference type="EC" id="6.3.1.5" evidence="8 10"/>
<feature type="binding site" description="in other chain" evidence="8">
    <location>
        <begin position="259"/>
        <end position="260"/>
    </location>
    <ligand>
        <name>deamido-NAD(+)</name>
        <dbReference type="ChEBI" id="CHEBI:58437"/>
        <note>ligand shared between two neighboring subunits</note>
    </ligand>
</feature>
<feature type="binding site" description="in other chain" evidence="8">
    <location>
        <position position="139"/>
    </location>
    <ligand>
        <name>deamido-NAD(+)</name>
        <dbReference type="ChEBI" id="CHEBI:58437"/>
        <note>ligand shared between two neighboring subunits</note>
    </ligand>
</feature>
<feature type="binding site" evidence="8">
    <location>
        <position position="159"/>
    </location>
    <ligand>
        <name>ATP</name>
        <dbReference type="ChEBI" id="CHEBI:30616"/>
    </ligand>
</feature>
<dbReference type="PANTHER" id="PTHR23090:SF7">
    <property type="entry name" value="NH(3)-DEPENDENT NAD(+) SYNTHETASE"/>
    <property type="match status" value="1"/>
</dbReference>
<accession>A0ABM7PQW0</accession>
<feature type="binding site" evidence="8">
    <location>
        <position position="179"/>
    </location>
    <ligand>
        <name>deamido-NAD(+)</name>
        <dbReference type="ChEBI" id="CHEBI:58437"/>
        <note>ligand shared between two neighboring subunits</note>
    </ligand>
</feature>
<feature type="binding site" evidence="8">
    <location>
        <begin position="46"/>
        <end position="53"/>
    </location>
    <ligand>
        <name>ATP</name>
        <dbReference type="ChEBI" id="CHEBI:30616"/>
    </ligand>
</feature>
<feature type="binding site" evidence="8">
    <location>
        <position position="52"/>
    </location>
    <ligand>
        <name>Mg(2+)</name>
        <dbReference type="ChEBI" id="CHEBI:18420"/>
    </ligand>
</feature>
<comment type="similarity">
    <text evidence="1 8 9">Belongs to the NAD synthetase family.</text>
</comment>
<dbReference type="NCBIfam" id="NF001979">
    <property type="entry name" value="PRK00768.1"/>
    <property type="match status" value="1"/>
</dbReference>
<evidence type="ECO:0000256" key="3">
    <source>
        <dbReference type="ARBA" id="ARBA00022723"/>
    </source>
</evidence>
<dbReference type="Gene3D" id="3.40.50.620">
    <property type="entry name" value="HUPs"/>
    <property type="match status" value="1"/>
</dbReference>
<comment type="function">
    <text evidence="8">Catalyzes the ATP-dependent amidation of deamido-NAD to form NAD. Uses ammonia as a nitrogen source.</text>
</comment>
<dbReference type="CDD" id="cd00553">
    <property type="entry name" value="NAD_synthase"/>
    <property type="match status" value="1"/>
</dbReference>
<keyword evidence="4 8" id="KW-0547">Nucleotide-binding</keyword>
<feature type="binding site" evidence="8">
    <location>
        <position position="164"/>
    </location>
    <ligand>
        <name>Mg(2+)</name>
        <dbReference type="ChEBI" id="CHEBI:18420"/>
    </ligand>
</feature>
<dbReference type="InterPro" id="IPR003694">
    <property type="entry name" value="NAD_synthase"/>
</dbReference>
<dbReference type="InterPro" id="IPR022310">
    <property type="entry name" value="NAD/GMP_synthase"/>
</dbReference>
<feature type="binding site" evidence="8">
    <location>
        <position position="210"/>
    </location>
    <ligand>
        <name>ATP</name>
        <dbReference type="ChEBI" id="CHEBI:30616"/>
    </ligand>
</feature>
<keyword evidence="7 8" id="KW-0520">NAD</keyword>
<keyword evidence="6 8" id="KW-0460">Magnesium</keyword>
<dbReference type="HAMAP" id="MF_00193">
    <property type="entry name" value="NadE_ammonia_dep"/>
    <property type="match status" value="1"/>
</dbReference>
<name>A0ABM7PQW0_SINCY</name>
<dbReference type="PANTHER" id="PTHR23090">
    <property type="entry name" value="NH 3 /GLUTAMINE-DEPENDENT NAD + SYNTHETASE"/>
    <property type="match status" value="1"/>
</dbReference>
<dbReference type="RefSeq" id="WP_229231320.1">
    <property type="nucleotide sequence ID" value="NZ_AP024525.1"/>
</dbReference>
<feature type="binding site" evidence="8">
    <location>
        <position position="188"/>
    </location>
    <ligand>
        <name>ATP</name>
        <dbReference type="ChEBI" id="CHEBI:30616"/>
    </ligand>
</feature>
<keyword evidence="5 8" id="KW-0067">ATP-binding</keyword>
<feature type="binding site" description="in other chain" evidence="8">
    <location>
        <position position="172"/>
    </location>
    <ligand>
        <name>deamido-NAD(+)</name>
        <dbReference type="ChEBI" id="CHEBI:58437"/>
        <note>ligand shared between two neighboring subunits</note>
    </ligand>
</feature>
<evidence type="ECO:0000256" key="4">
    <source>
        <dbReference type="ARBA" id="ARBA00022741"/>
    </source>
</evidence>
<feature type="domain" description="NAD/GMP synthase" evidence="11">
    <location>
        <begin position="24"/>
        <end position="264"/>
    </location>
</feature>
<dbReference type="InterPro" id="IPR022926">
    <property type="entry name" value="NH(3)-dep_NAD(+)_synth"/>
</dbReference>
<comment type="subunit">
    <text evidence="8">Homodimer.</text>
</comment>
<evidence type="ECO:0000256" key="2">
    <source>
        <dbReference type="ARBA" id="ARBA00022598"/>
    </source>
</evidence>
<organism evidence="12 13">
    <name type="scientific">Sinomonas cyclohexanicum</name>
    <name type="common">Corynebacterium cyclohexanicum</name>
    <dbReference type="NCBI Taxonomy" id="322009"/>
    <lineage>
        <taxon>Bacteria</taxon>
        <taxon>Bacillati</taxon>
        <taxon>Actinomycetota</taxon>
        <taxon>Actinomycetes</taxon>
        <taxon>Micrococcales</taxon>
        <taxon>Micrococcaceae</taxon>
        <taxon>Sinomonas</taxon>
    </lineage>
</organism>
<sequence length="281" mass="31232">MRELQAKIIEEMGVKPEIDPAAEVTARVDFLKDYLRQTGAKGFVLGISGGLDSSLAGRLAQLAVESLAEEGVEASFIAVRLPHGVQHDEEDAQAALDFVGAASEWTFNVKPAVDGFEAEYEARSEKELTDFVRGNTKARARMIAQYMIAGERNLLVIGTDHGAESVTGFFTKFGDGGADVLPLFGLNKRQNRQLLQHLGAPERIWQKIPTADLLDLQPGRTDEHELGITYEQIDDYLEGRDVPDEAAESIERRYLITRHKRATPVTPFDRWWHEGAAVWSK</sequence>
<comment type="pathway">
    <text evidence="8">Cofactor biosynthesis; NAD(+) biosynthesis; NAD(+) from deamido-NAD(+) (ammonia route): step 1/1.</text>
</comment>
<keyword evidence="2 8" id="KW-0436">Ligase</keyword>
<evidence type="ECO:0000313" key="13">
    <source>
        <dbReference type="Proteomes" id="UP001319861"/>
    </source>
</evidence>
<evidence type="ECO:0000256" key="1">
    <source>
        <dbReference type="ARBA" id="ARBA00005859"/>
    </source>
</evidence>
<evidence type="ECO:0000256" key="5">
    <source>
        <dbReference type="ARBA" id="ARBA00022840"/>
    </source>
</evidence>
<gene>
    <name evidence="8 12" type="primary">nadE</name>
    <name evidence="12" type="ORF">SCMU_04260</name>
</gene>
<protein>
    <recommendedName>
        <fullName evidence="8 10">NH(3)-dependent NAD(+) synthetase</fullName>
        <ecNumber evidence="8 10">6.3.1.5</ecNumber>
    </recommendedName>
</protein>
<keyword evidence="13" id="KW-1185">Reference proteome</keyword>
<evidence type="ECO:0000256" key="8">
    <source>
        <dbReference type="HAMAP-Rule" id="MF_00193"/>
    </source>
</evidence>
<evidence type="ECO:0000313" key="12">
    <source>
        <dbReference type="EMBL" id="BCT74584.1"/>
    </source>
</evidence>
<dbReference type="NCBIfam" id="TIGR00552">
    <property type="entry name" value="nadE"/>
    <property type="match status" value="1"/>
</dbReference>
<reference evidence="12 13" key="1">
    <citation type="journal article" date="2021" name="J. Biosci. Bioeng.">
        <title>Identification and characterization of a chc gene cluster responsible for the aromatization pathway of cyclohexanecarboxylate degradation in Sinomonas cyclohexanicum ATCC 51369.</title>
        <authorList>
            <person name="Yamamoto T."/>
            <person name="Hasegawa Y."/>
            <person name="Lau P.C.K."/>
            <person name="Iwaki H."/>
        </authorList>
    </citation>
    <scope>NUCLEOTIDE SEQUENCE [LARGE SCALE GENOMIC DNA]</scope>
    <source>
        <strain evidence="12 13">ATCC 51369</strain>
    </source>
</reference>
<evidence type="ECO:0000256" key="9">
    <source>
        <dbReference type="RuleBase" id="RU003811"/>
    </source>
</evidence>
<keyword evidence="3 8" id="KW-0479">Metal-binding</keyword>
<comment type="catalytic activity">
    <reaction evidence="8 10">
        <text>deamido-NAD(+) + NH4(+) + ATP = AMP + diphosphate + NAD(+) + H(+)</text>
        <dbReference type="Rhea" id="RHEA:21188"/>
        <dbReference type="ChEBI" id="CHEBI:15378"/>
        <dbReference type="ChEBI" id="CHEBI:28938"/>
        <dbReference type="ChEBI" id="CHEBI:30616"/>
        <dbReference type="ChEBI" id="CHEBI:33019"/>
        <dbReference type="ChEBI" id="CHEBI:57540"/>
        <dbReference type="ChEBI" id="CHEBI:58437"/>
        <dbReference type="ChEBI" id="CHEBI:456215"/>
        <dbReference type="EC" id="6.3.1.5"/>
    </reaction>
</comment>
<dbReference type="InterPro" id="IPR014729">
    <property type="entry name" value="Rossmann-like_a/b/a_fold"/>
</dbReference>
<dbReference type="EMBL" id="AP024525">
    <property type="protein sequence ID" value="BCT74584.1"/>
    <property type="molecule type" value="Genomic_DNA"/>
</dbReference>
<evidence type="ECO:0000256" key="10">
    <source>
        <dbReference type="RuleBase" id="RU003812"/>
    </source>
</evidence>
<evidence type="ECO:0000259" key="11">
    <source>
        <dbReference type="Pfam" id="PF02540"/>
    </source>
</evidence>
<evidence type="ECO:0000256" key="6">
    <source>
        <dbReference type="ARBA" id="ARBA00022842"/>
    </source>
</evidence>